<dbReference type="SMART" id="SM00369">
    <property type="entry name" value="LRR_TYP"/>
    <property type="match status" value="4"/>
</dbReference>
<dbReference type="InterPro" id="IPR003591">
    <property type="entry name" value="Leu-rich_rpt_typical-subtyp"/>
</dbReference>
<dbReference type="Gene3D" id="3.80.10.10">
    <property type="entry name" value="Ribonuclease Inhibitor"/>
    <property type="match status" value="2"/>
</dbReference>
<accession>A0ABY2MX46</accession>
<dbReference type="Pfam" id="PF13569">
    <property type="entry name" value="DUF4132"/>
    <property type="match status" value="1"/>
</dbReference>
<dbReference type="Proteomes" id="UP000297422">
    <property type="component" value="Unassembled WGS sequence"/>
</dbReference>
<dbReference type="InterPro" id="IPR055414">
    <property type="entry name" value="LRR_R13L4/SHOC2-like"/>
</dbReference>
<evidence type="ECO:0000313" key="7">
    <source>
        <dbReference type="Proteomes" id="UP000297422"/>
    </source>
</evidence>
<dbReference type="InterPro" id="IPR016024">
    <property type="entry name" value="ARM-type_fold"/>
</dbReference>
<keyword evidence="1" id="KW-0433">Leucine-rich repeat</keyword>
<dbReference type="Pfam" id="PF05406">
    <property type="entry name" value="WGR"/>
    <property type="match status" value="1"/>
</dbReference>
<protein>
    <submittedName>
        <fullName evidence="6">DUF4132 domain-containing protein</fullName>
    </submittedName>
</protein>
<dbReference type="EMBL" id="RQGT01000102">
    <property type="protein sequence ID" value="TGM10893.1"/>
    <property type="molecule type" value="Genomic_DNA"/>
</dbReference>
<keyword evidence="2" id="KW-0677">Repeat</keyword>
<evidence type="ECO:0000259" key="3">
    <source>
        <dbReference type="Pfam" id="PF05406"/>
    </source>
</evidence>
<dbReference type="Pfam" id="PF13855">
    <property type="entry name" value="LRR_8"/>
    <property type="match status" value="1"/>
</dbReference>
<name>A0ABY2MX46_9LEPT</name>
<dbReference type="PROSITE" id="PS51450">
    <property type="entry name" value="LRR"/>
    <property type="match status" value="3"/>
</dbReference>
<dbReference type="InterPro" id="IPR025406">
    <property type="entry name" value="DUF4132"/>
</dbReference>
<dbReference type="Gene3D" id="1.25.10.10">
    <property type="entry name" value="Leucine-rich Repeat Variant"/>
    <property type="match status" value="1"/>
</dbReference>
<gene>
    <name evidence="6" type="ORF">EHQ90_17510</name>
</gene>
<reference evidence="7" key="1">
    <citation type="journal article" date="2019" name="PLoS Negl. Trop. Dis.">
        <title>Revisiting the worldwide diversity of Leptospira species in the environment.</title>
        <authorList>
            <person name="Vincent A.T."/>
            <person name="Schiettekatte O."/>
            <person name="Bourhy P."/>
            <person name="Veyrier F.J."/>
            <person name="Picardeau M."/>
        </authorList>
    </citation>
    <scope>NUCLEOTIDE SEQUENCE [LARGE SCALE GENOMIC DNA]</scope>
    <source>
        <strain evidence="7">201702407</strain>
    </source>
</reference>
<dbReference type="PANTHER" id="PTHR48051:SF1">
    <property type="entry name" value="RAS SUPPRESSOR PROTEIN 1"/>
    <property type="match status" value="1"/>
</dbReference>
<dbReference type="InterPro" id="IPR008893">
    <property type="entry name" value="WGR_domain"/>
</dbReference>
<dbReference type="InterPro" id="IPR050216">
    <property type="entry name" value="LRR_domain-containing"/>
</dbReference>
<evidence type="ECO:0000256" key="2">
    <source>
        <dbReference type="ARBA" id="ARBA00022737"/>
    </source>
</evidence>
<dbReference type="InterPro" id="IPR001611">
    <property type="entry name" value="Leu-rich_rpt"/>
</dbReference>
<dbReference type="PANTHER" id="PTHR48051">
    <property type="match status" value="1"/>
</dbReference>
<feature type="domain" description="Disease resistance R13L4/SHOC-2-like LRR" evidence="5">
    <location>
        <begin position="139"/>
        <end position="214"/>
    </location>
</feature>
<feature type="domain" description="WGR" evidence="3">
    <location>
        <begin position="4"/>
        <end position="68"/>
    </location>
</feature>
<dbReference type="InterPro" id="IPR011989">
    <property type="entry name" value="ARM-like"/>
</dbReference>
<dbReference type="RefSeq" id="WP_135686092.1">
    <property type="nucleotide sequence ID" value="NZ_RQEQ01000029.1"/>
</dbReference>
<dbReference type="Pfam" id="PF23598">
    <property type="entry name" value="LRR_14"/>
    <property type="match status" value="1"/>
</dbReference>
<dbReference type="Pfam" id="PF13646">
    <property type="entry name" value="HEAT_2"/>
    <property type="match status" value="1"/>
</dbReference>
<evidence type="ECO:0000256" key="1">
    <source>
        <dbReference type="ARBA" id="ARBA00022614"/>
    </source>
</evidence>
<dbReference type="InterPro" id="IPR032675">
    <property type="entry name" value="LRR_dom_sf"/>
</dbReference>
<sequence length="1336" mass="155594">MTRNFIYQKNKSEKFWSIDLNTKTLTFRQGPRYGESKSSTETFASEELCRKKADGLIATKLKEGFEEVEIPIGNVNVFALKSIADVQKQKSEQLSINVEGSEELMEEVCKLDWLKRLDLQKVSVLPNLIGNFKNLDHLEIKESESLKSIPDSIGELKTLTWLSIERTSIEFLPESLGKLSNLNRLDIQHNEELKALPKSIGLLHSLETLWVNYNRENDHSSTMEKRTPIEIPDSIGDLIQLTELYLNSNLLSDLPSSIGKLKNLTDLNLNFNRFTEIPKCIFELKNLETLEMLYSPLKKIPFEFSNLINLTRLDIEGNKIENIPKEIVYEGIEAIRNFLDPKPEEKKKIVSSEDPQEFERSFEQHKEALEKFYRAVKDKAYKEDTKKKLAMLQSFFAGDTNEIPKAINEDQYYFRDIPEVLGPFRTWSAVDFRILSYITQGAWSFKKNKEGFFESFYRWMKKEVLDHPEDQNLFSDILQCLKDYEIDEAKILVERKYKISEMALTSDKKVTSFGKFILANADTLINDFVEEGLPAQFVELLVLEKSELIQSQIPKLTRIKEYEGTDGRKHVPYETIEIICRAFPQKIEPILNDSIQNIDCVSCRAELARIRYESFSEKYKTETIDFIKEILQYISDKKNKNVDRGYNFDWSGGKGYYRDDTPDFIEWALKTFGKNVKETVFEYVEKTKVLDLNVIGVAVKYLGQEAIDIAGEALDMSIKDDGIAGHFRQIFNILSGLDYTKYYDKTWEIAKSEFKKVSETACLALSRLPEEIVIPRAKELLKEKQTHLREAGALILNLMRTQKSIEALEPLLATEKNDDVRNLAVELLYENTKSVSAEEVKNRIETAKNLGKLEKPLAKWLDETKLPKVLWKDKKPLSSEEVRYLFYRQKTRSEIVLDSELKDVLEQIDKNSFETFSKELLFLIQKNGGFKAPNRFAISILGIFGKENVISELETVAQKETNLNACACLGLMDSMAAARALDRIRQTFRTKYPNVREAAEQGFESIASKMLLTPYELQDRMLPDFDFKDLSKKININKIEYTARISKDLKFTYWDESNKEVKSPKWSEAEKKKNKEEATLLKDSIKQFGTNMEYYLVVQRRWPVEEWKELFLKNPIANAFARNYVWVKISKKNQERENFYVSEINILNIEDKKLNTEDVSKIHLLHPLSLDEEEKKLWLGKWENLKIRPPIPQLTRDTYLLIEEDRKKKISFQFEDKSLRGSTFKYRAEKFGWRRGSVVDSGGISSYHKLFPNEEVEVFLKIEGLNVQSYDYDQPMTFREFFFVNRGSITTGSYIYDEPRGEEDPRLLPFESVNPIVYSETLYDLHRILQDKNEEE</sequence>
<proteinExistence type="predicted"/>
<evidence type="ECO:0000313" key="6">
    <source>
        <dbReference type="EMBL" id="TGM10893.1"/>
    </source>
</evidence>
<dbReference type="SUPFAM" id="SSF52047">
    <property type="entry name" value="RNI-like"/>
    <property type="match status" value="1"/>
</dbReference>
<dbReference type="SUPFAM" id="SSF48371">
    <property type="entry name" value="ARM repeat"/>
    <property type="match status" value="1"/>
</dbReference>
<comment type="caution">
    <text evidence="6">The sequence shown here is derived from an EMBL/GenBank/DDBJ whole genome shotgun (WGS) entry which is preliminary data.</text>
</comment>
<evidence type="ECO:0000259" key="4">
    <source>
        <dbReference type="Pfam" id="PF13569"/>
    </source>
</evidence>
<keyword evidence="7" id="KW-1185">Reference proteome</keyword>
<feature type="domain" description="DUF4132" evidence="4">
    <location>
        <begin position="1072"/>
        <end position="1233"/>
    </location>
</feature>
<evidence type="ECO:0000259" key="5">
    <source>
        <dbReference type="Pfam" id="PF23598"/>
    </source>
</evidence>
<organism evidence="6 7">
    <name type="scientific">Leptospira stimsonii</name>
    <dbReference type="NCBI Taxonomy" id="2202203"/>
    <lineage>
        <taxon>Bacteria</taxon>
        <taxon>Pseudomonadati</taxon>
        <taxon>Spirochaetota</taxon>
        <taxon>Spirochaetia</taxon>
        <taxon>Leptospirales</taxon>
        <taxon>Leptospiraceae</taxon>
        <taxon>Leptospira</taxon>
    </lineage>
</organism>
<dbReference type="Gene3D" id="2.20.140.10">
    <property type="entry name" value="WGR domain"/>
    <property type="match status" value="1"/>
</dbReference>